<sequence>MVSNDKTKDILMKELQALKLSLEHELNRVTQIIDHLKPDKEDVPPLEEVTLHTELLDDQDIFSFVKVQLQKKISKPSYETWLKDVYLSSIEND</sequence>
<dbReference type="AlphaFoldDB" id="A0A9W4PJC6"/>
<dbReference type="EMBL" id="CAKKMG010000138">
    <property type="protein sequence ID" value="CAH0311429.1"/>
    <property type="molecule type" value="Genomic_DNA"/>
</dbReference>
<gene>
    <name evidence="1" type="ORF">SRABI133_04956</name>
</gene>
<comment type="caution">
    <text evidence="1">The sequence shown here is derived from an EMBL/GenBank/DDBJ whole genome shotgun (WGS) entry which is preliminary data.</text>
</comment>
<reference evidence="1" key="1">
    <citation type="submission" date="2021-11" db="EMBL/GenBank/DDBJ databases">
        <authorList>
            <person name="Bulgarelli D."/>
        </authorList>
    </citation>
    <scope>NUCLEOTIDE SEQUENCE</scope>
    <source>
        <strain evidence="1">Bi133</strain>
    </source>
</reference>
<protein>
    <submittedName>
        <fullName evidence="1">Uncharacterized protein</fullName>
    </submittedName>
</protein>
<organism evidence="1 2">
    <name type="scientific">Peribacillus simplex</name>
    <dbReference type="NCBI Taxonomy" id="1478"/>
    <lineage>
        <taxon>Bacteria</taxon>
        <taxon>Bacillati</taxon>
        <taxon>Bacillota</taxon>
        <taxon>Bacilli</taxon>
        <taxon>Bacillales</taxon>
        <taxon>Bacillaceae</taxon>
        <taxon>Peribacillus</taxon>
    </lineage>
</organism>
<dbReference type="RefSeq" id="WP_230304088.1">
    <property type="nucleotide sequence ID" value="NZ_CAKKMG010000138.1"/>
</dbReference>
<proteinExistence type="predicted"/>
<name>A0A9W4PJC6_9BACI</name>
<evidence type="ECO:0000313" key="1">
    <source>
        <dbReference type="EMBL" id="CAH0311429.1"/>
    </source>
</evidence>
<dbReference type="Proteomes" id="UP000789326">
    <property type="component" value="Unassembled WGS sequence"/>
</dbReference>
<accession>A0A9W4PJC6</accession>
<evidence type="ECO:0000313" key="2">
    <source>
        <dbReference type="Proteomes" id="UP000789326"/>
    </source>
</evidence>